<gene>
    <name evidence="4" type="ORF">MPLG2_3385</name>
</gene>
<dbReference type="Pfam" id="PF00890">
    <property type="entry name" value="FAD_binding_2"/>
    <property type="match status" value="1"/>
</dbReference>
<keyword evidence="2" id="KW-0560">Oxidoreductase</keyword>
<keyword evidence="1" id="KW-0285">Flavoprotein</keyword>
<accession>A0A2N9JK31</accession>
<dbReference type="AlphaFoldDB" id="A0A2N9JK31"/>
<evidence type="ECO:0000313" key="5">
    <source>
        <dbReference type="Proteomes" id="UP000238164"/>
    </source>
</evidence>
<feature type="domain" description="FAD-dependent oxidoreductase 2 FAD-binding" evidence="3">
    <location>
        <begin position="2"/>
        <end position="33"/>
    </location>
</feature>
<protein>
    <recommendedName>
        <fullName evidence="3">FAD-dependent oxidoreductase 2 FAD-binding domain-containing protein</fullName>
    </recommendedName>
</protein>
<dbReference type="InterPro" id="IPR003953">
    <property type="entry name" value="FAD-dep_OxRdtase_2_FAD-bd"/>
</dbReference>
<keyword evidence="5" id="KW-1185">Reference proteome</keyword>
<sequence>MIGAGLAGLAAACEDAEAGRRVIVLDQEPEQSLAGRRTGRWAASFWSTRVSSVGWG</sequence>
<dbReference type="SUPFAM" id="SSF51905">
    <property type="entry name" value="FAD/NAD(P)-binding domain"/>
    <property type="match status" value="1"/>
</dbReference>
<reference evidence="4 5" key="1">
    <citation type="submission" date="2018-02" db="EMBL/GenBank/DDBJ databases">
        <authorList>
            <person name="Cohen D.B."/>
            <person name="Kent A.D."/>
        </authorList>
    </citation>
    <scope>NUCLEOTIDE SEQUENCE [LARGE SCALE GENOMIC DNA]</scope>
    <source>
        <strain evidence="4">1</strain>
    </source>
</reference>
<organism evidence="4 5">
    <name type="scientific">Micropruina glycogenica</name>
    <dbReference type="NCBI Taxonomy" id="75385"/>
    <lineage>
        <taxon>Bacteria</taxon>
        <taxon>Bacillati</taxon>
        <taxon>Actinomycetota</taxon>
        <taxon>Actinomycetes</taxon>
        <taxon>Propionibacteriales</taxon>
        <taxon>Nocardioidaceae</taxon>
        <taxon>Micropruina</taxon>
    </lineage>
</organism>
<proteinExistence type="predicted"/>
<dbReference type="EMBL" id="LT985188">
    <property type="protein sequence ID" value="SPD88415.1"/>
    <property type="molecule type" value="Genomic_DNA"/>
</dbReference>
<evidence type="ECO:0000256" key="2">
    <source>
        <dbReference type="ARBA" id="ARBA00023002"/>
    </source>
</evidence>
<dbReference type="Gene3D" id="3.50.50.60">
    <property type="entry name" value="FAD/NAD(P)-binding domain"/>
    <property type="match status" value="1"/>
</dbReference>
<name>A0A2N9JK31_9ACTN</name>
<dbReference type="InterPro" id="IPR036188">
    <property type="entry name" value="FAD/NAD-bd_sf"/>
</dbReference>
<evidence type="ECO:0000259" key="3">
    <source>
        <dbReference type="Pfam" id="PF00890"/>
    </source>
</evidence>
<dbReference type="KEGG" id="mgg:MPLG2_3385"/>
<dbReference type="GO" id="GO:0016491">
    <property type="term" value="F:oxidoreductase activity"/>
    <property type="evidence" value="ECO:0007669"/>
    <property type="project" value="UniProtKB-KW"/>
</dbReference>
<dbReference type="Proteomes" id="UP000238164">
    <property type="component" value="Chromosome 1"/>
</dbReference>
<evidence type="ECO:0000256" key="1">
    <source>
        <dbReference type="ARBA" id="ARBA00022630"/>
    </source>
</evidence>
<evidence type="ECO:0000313" key="4">
    <source>
        <dbReference type="EMBL" id="SPD88415.1"/>
    </source>
</evidence>